<organism evidence="1 2">
    <name type="scientific">Bacillus cereus</name>
    <dbReference type="NCBI Taxonomy" id="1396"/>
    <lineage>
        <taxon>Bacteria</taxon>
        <taxon>Bacillati</taxon>
        <taxon>Bacillota</taxon>
        <taxon>Bacilli</taxon>
        <taxon>Bacillales</taxon>
        <taxon>Bacillaceae</taxon>
        <taxon>Bacillus</taxon>
        <taxon>Bacillus cereus group</taxon>
    </lineage>
</organism>
<gene>
    <name evidence="1" type="ORF">BLX06_23435</name>
</gene>
<protein>
    <submittedName>
        <fullName evidence="1">Uncharacterized protein</fullName>
    </submittedName>
</protein>
<evidence type="ECO:0000313" key="1">
    <source>
        <dbReference type="EMBL" id="OOR72671.1"/>
    </source>
</evidence>
<evidence type="ECO:0000313" key="2">
    <source>
        <dbReference type="Proteomes" id="UP000190641"/>
    </source>
</evidence>
<comment type="caution">
    <text evidence="1">The sequence shown here is derived from an EMBL/GenBank/DDBJ whole genome shotgun (WGS) entry which is preliminary data.</text>
</comment>
<sequence>MELTQLERAMIVTTFMASLGKVELETLINEFTFEQLEIELEEILNEDITLAQMIEAGRSGIHKIIQDLLGES</sequence>
<proteinExistence type="predicted"/>
<reference evidence="1 2" key="1">
    <citation type="submission" date="2017-01" db="EMBL/GenBank/DDBJ databases">
        <title>Bacillus cereus isolates.</title>
        <authorList>
            <person name="Beno S.M."/>
        </authorList>
    </citation>
    <scope>NUCLEOTIDE SEQUENCE [LARGE SCALE GENOMIC DNA]</scope>
    <source>
        <strain evidence="1 2">FSL K6-1030</strain>
    </source>
</reference>
<name>A0A9X6B5T4_BACCE</name>
<dbReference type="EMBL" id="MUAU01000106">
    <property type="protein sequence ID" value="OOR72671.1"/>
    <property type="molecule type" value="Genomic_DNA"/>
</dbReference>
<accession>A0A9X6B5T4</accession>
<dbReference type="Proteomes" id="UP000190641">
    <property type="component" value="Unassembled WGS sequence"/>
</dbReference>
<dbReference type="AlphaFoldDB" id="A0A9X6B5T4"/>
<dbReference type="RefSeq" id="WP_078187180.1">
    <property type="nucleotide sequence ID" value="NZ_CP090082.1"/>
</dbReference>